<protein>
    <submittedName>
        <fullName evidence="3">Ground-like domain-containing protein</fullName>
    </submittedName>
</protein>
<dbReference type="OrthoDB" id="10463403at2759"/>
<gene>
    <name evidence="1" type="ORF">ASIM_LOCUS11100</name>
</gene>
<organism evidence="3">
    <name type="scientific">Anisakis simplex</name>
    <name type="common">Herring worm</name>
    <dbReference type="NCBI Taxonomy" id="6269"/>
    <lineage>
        <taxon>Eukaryota</taxon>
        <taxon>Metazoa</taxon>
        <taxon>Ecdysozoa</taxon>
        <taxon>Nematoda</taxon>
        <taxon>Chromadorea</taxon>
        <taxon>Rhabditida</taxon>
        <taxon>Spirurina</taxon>
        <taxon>Ascaridomorpha</taxon>
        <taxon>Ascaridoidea</taxon>
        <taxon>Anisakidae</taxon>
        <taxon>Anisakis</taxon>
        <taxon>Anisakis simplex complex</taxon>
    </lineage>
</organism>
<reference evidence="3" key="1">
    <citation type="submission" date="2017-02" db="UniProtKB">
        <authorList>
            <consortium name="WormBaseParasite"/>
        </authorList>
    </citation>
    <scope>IDENTIFICATION</scope>
</reference>
<evidence type="ECO:0000313" key="3">
    <source>
        <dbReference type="WBParaSite" id="ASIM_0001154201-mRNA-1"/>
    </source>
</evidence>
<sequence>MNEPGAFNISSIDNHSITEIEPTTSEDLLCSSNILRSAILKHRGMDIADTVRKVYEALKEIDNMAKATVVCTPSDRLVFKIQSNRFCTAGSSELTCFISLV</sequence>
<keyword evidence="2" id="KW-1185">Reference proteome</keyword>
<dbReference type="Proteomes" id="UP000267096">
    <property type="component" value="Unassembled WGS sequence"/>
</dbReference>
<evidence type="ECO:0000313" key="1">
    <source>
        <dbReference type="EMBL" id="VDK44345.1"/>
    </source>
</evidence>
<dbReference type="EMBL" id="UYRR01031040">
    <property type="protein sequence ID" value="VDK44345.1"/>
    <property type="molecule type" value="Genomic_DNA"/>
</dbReference>
<accession>A0A0M3JU02</accession>
<dbReference type="WBParaSite" id="ASIM_0001154201-mRNA-1">
    <property type="protein sequence ID" value="ASIM_0001154201-mRNA-1"/>
    <property type="gene ID" value="ASIM_0001154201"/>
</dbReference>
<name>A0A0M3JU02_ANISI</name>
<dbReference type="AlphaFoldDB" id="A0A0M3JU02"/>
<proteinExistence type="predicted"/>
<reference evidence="1 2" key="2">
    <citation type="submission" date="2018-11" db="EMBL/GenBank/DDBJ databases">
        <authorList>
            <consortium name="Pathogen Informatics"/>
        </authorList>
    </citation>
    <scope>NUCLEOTIDE SEQUENCE [LARGE SCALE GENOMIC DNA]</scope>
</reference>
<evidence type="ECO:0000313" key="2">
    <source>
        <dbReference type="Proteomes" id="UP000267096"/>
    </source>
</evidence>